<gene>
    <name evidence="4" type="ORF">COU30_01545</name>
</gene>
<accession>A0A2M6P1N8</accession>
<feature type="domain" description="Photosynthesis system II assembly factor Ycf48/Hcf136-like" evidence="3">
    <location>
        <begin position="674"/>
        <end position="808"/>
    </location>
</feature>
<dbReference type="SUPFAM" id="SSF50939">
    <property type="entry name" value="Sialidases"/>
    <property type="match status" value="1"/>
</dbReference>
<dbReference type="PANTHER" id="PTHR47199">
    <property type="entry name" value="PHOTOSYSTEM II STABILITY/ASSEMBLY FACTOR HCF136, CHLOROPLASTIC"/>
    <property type="match status" value="1"/>
</dbReference>
<dbReference type="InterPro" id="IPR036278">
    <property type="entry name" value="Sialidase_sf"/>
</dbReference>
<dbReference type="PANTHER" id="PTHR47199:SF2">
    <property type="entry name" value="PHOTOSYSTEM II STABILITY_ASSEMBLY FACTOR HCF136, CHLOROPLASTIC"/>
    <property type="match status" value="1"/>
</dbReference>
<feature type="non-terminal residue" evidence="4">
    <location>
        <position position="1"/>
    </location>
</feature>
<dbReference type="Pfam" id="PF14870">
    <property type="entry name" value="PSII_BNR"/>
    <property type="match status" value="1"/>
</dbReference>
<dbReference type="Gene3D" id="2.130.10.10">
    <property type="entry name" value="YVTN repeat-like/Quinoprotein amine dehydrogenase"/>
    <property type="match status" value="2"/>
</dbReference>
<comment type="caution">
    <text evidence="4">The sequence shown here is derived from an EMBL/GenBank/DDBJ whole genome shotgun (WGS) entry which is preliminary data.</text>
</comment>
<evidence type="ECO:0000313" key="5">
    <source>
        <dbReference type="Proteomes" id="UP000228528"/>
    </source>
</evidence>
<keyword evidence="1" id="KW-0602">Photosynthesis</keyword>
<keyword evidence="2" id="KW-0604">Photosystem II</keyword>
<dbReference type="GO" id="GO:0015979">
    <property type="term" value="P:photosynthesis"/>
    <property type="evidence" value="ECO:0007669"/>
    <property type="project" value="UniProtKB-KW"/>
</dbReference>
<sequence>EFQTPVLAAVDSVSYNDCPLEGGDAANEFGVSSNSCCYPRMKRVEAYPEDGAGLSSALVCRNTFISFSFNGYLDENSLQGNVVVAKGHERENFNCALDGQNAVAVTDLVSDTFAFADQLFDRVTPDDGLIPWLWWHVKQLFARVFVSDVRASQFALNNIHTWCAGMVSVTPDIQYTFGTDNNAVTSTVSLYIDSLLDENAMYAVVLSGGQGGIVDQRGVGIKNANNDVSLDDSFVFQTGSDICKIQSISVTPSTYTYSAPNTTATFTAHVESTNGQQIASIPGQYAWQWSWGPQQHPVFVIPADGAQVDGPTTTIGVTTLEGEIDALAIAQVTADIDPNPTTSHIGRSFAGPTHLQATFCERPWPLRDADQQAFDDEQYNFSFHYCADSGLGGVTEDDLPFFDIFTFTENNREQDVTRRWCSERGENDHFVCVTDADCAGETNVCEDVVERVSISEGVLPQSTLKRYLMFNEQNEDAIGVQIFKNPDRLDPREWYASQEVSGGQFSNISQFRDTQIANYPAITDGTNYYVHALNKIDHPIAACGNTTVCSNMYHFSINDTAQDGSRNVFQQIIDTLAFNTNLTDYQYCGASDSDLPDYLYVNTPCTNDFECAPIVKDIQTNPAQSGRCSLATETVSPVNIAGFVEDVDFVDENNGWAVGNAGVILSTSDQGIGWEEQNSSVSVDLYGVDFITESRGIAVGAEGTVVKTEDGGATWTRVADTGTLDRLTSVDFVSGQVGYAAGDDGSFLRTTDGGNSWTHESLQYNEQQLSTITNILFIGENRGMVITDNGQLLLTMDGGVTWEAKIQEQGVFHDIFFIDNSIGWAIGSDVGLWRTLDGGNTWNSLDYTFDDNSTVRGSQALAISFTSARDGLFAGANGSLYRTANGGLTWVFVEQINHPLRALYFLPQNVGFAAGGNFDITSVFVGGNICVANNECVGSSICEGVVFADVEQYVAPDCKADRTEFLHDWRVQLPALGSIQQALERYVAQTNVYPSLESGTFIPNYTNSRWPSWNQTFAQTLGAGIPRDSVNDWTSCGYCEGAETQFCTENSDCPVLDGQAGTCRTLDSQTCWDPDVFTYVCPAYSNVFEYVYHRESGNYTLHSSLAYFDLSDPVVQEFIDPSTIELTPYCQPNEIFSPFSERCGDGVVNSTLGENGQPKEQCDPPGSVRVSNVGFASVEVGSCNYAFNNSTQCGVDADCPAVLVQVGDQQYMSEGAKSDTYCAWQNSLIYGDIRDGQLETWSCTQDSDCRSAGLYGLGTTLDSANGQLVDYLVEANSVNNNDFRCVRHGLHDDYVDIAPRGSISCIAGVAGEFTQCAPGSLATATCTDSCTFEYGSCISQFACGNGVVEGTELCDDGAALNGTFGHCNENCSGRFAAFCGNGQRDWADSNNNDYRDPDEVGQEFCEIDDFTSTGFCSSNRSEVCTNNSDCGYCVSDPELSCGECPQDPITCDELPGTCRITYQTDAYGSCGQDDDCRGQKVISNTQVTFGWMDDLLERDKLFFSDQQSVCVTNHTGADEMLVQRTPNNGAYPGASVIYGFGCTQNSECQQVDTYASRGDAGANTRLGLLRIDLSVQDSTATSYGVSDATFVDAVLPNTSCKALTNVGWLYDGNGFSIGSNSCQASRVSVCSNNTDQQCQSADDCSLCDQGLCLANTTSQYHIERELSCSWDCQSVGGYCGDGITQFEFEECDGGDGCSAVCTLTESAQQEQGQQGVDPDRPRCGDGVWQQDYDGDGRTDEVCDQGGLNGISCTPQYGQSCSYCSYDCQAVLAVDPVSFCGDGQLDEANEQCETIGQSRIVVPGQNPGSVEDVICEDLGNYQCNNTCSALTNNCVSCVVLDEPQGAEPRLAMLNPMITISTEGTFPEDSWVALTNVQLFRPDAAVPQFRWGMRYRGLPGFNEDVHGLNYEESFTLTNFQDAHKTIESNVQCNGQYYYAFNTDGHCDGDLLQLCDADLDCNNNGPCRFGSDYALSSQERSEDWYRPYPVSVNDGEQSPYYTYVVDSEPTNIVNEVVVSPAVPEGVYRFVLRWGNTVAETNARLGLAVYNLGFPDSQKQIGYHTFAPVADFAPWAHDIKLMNDVDSNDYRFNYWWPTQVDTTLQQRSVFLHDVQSLDKTFIQAMTIDTNDHWGSGVCQNNNNSCRTNSDCGDISNDPTGICDFDNSVQPLRTFAVYVTSLNGPITQYDDMEIYVDVYAYKEGQDPTFSLLKPIATYNIQSATKSTNARARYWHVANVVKIDTTEDGSGDSYILESPIEAFPDVSDSNNNGSTEDFILTSHPQGSIETGFQDIRCNTPEEREICQR</sequence>
<evidence type="ECO:0000256" key="2">
    <source>
        <dbReference type="ARBA" id="ARBA00023276"/>
    </source>
</evidence>
<dbReference type="Proteomes" id="UP000228528">
    <property type="component" value="Unassembled WGS sequence"/>
</dbReference>
<evidence type="ECO:0000259" key="3">
    <source>
        <dbReference type="Pfam" id="PF14870"/>
    </source>
</evidence>
<protein>
    <recommendedName>
        <fullName evidence="3">Photosynthesis system II assembly factor Ycf48/Hcf136-like domain-containing protein</fullName>
    </recommendedName>
</protein>
<proteinExistence type="predicted"/>
<dbReference type="InterPro" id="IPR015943">
    <property type="entry name" value="WD40/YVTN_repeat-like_dom_sf"/>
</dbReference>
<dbReference type="InterPro" id="IPR028203">
    <property type="entry name" value="PSII_CF48-like_dom"/>
</dbReference>
<dbReference type="EMBL" id="PFBW01000066">
    <property type="protein sequence ID" value="PIR77604.1"/>
    <property type="molecule type" value="Genomic_DNA"/>
</dbReference>
<organism evidence="4 5">
    <name type="scientific">Candidatus Magasanikbacteria bacterium CG10_big_fil_rev_8_21_14_0_10_38_6</name>
    <dbReference type="NCBI Taxonomy" id="1974647"/>
    <lineage>
        <taxon>Bacteria</taxon>
        <taxon>Candidatus Magasanikiibacteriota</taxon>
    </lineage>
</organism>
<name>A0A2M6P1N8_9BACT</name>
<evidence type="ECO:0000256" key="1">
    <source>
        <dbReference type="ARBA" id="ARBA00022531"/>
    </source>
</evidence>
<dbReference type="GO" id="GO:0009523">
    <property type="term" value="C:photosystem II"/>
    <property type="evidence" value="ECO:0007669"/>
    <property type="project" value="UniProtKB-KW"/>
</dbReference>
<evidence type="ECO:0000313" key="4">
    <source>
        <dbReference type="EMBL" id="PIR77604.1"/>
    </source>
</evidence>
<reference evidence="5" key="1">
    <citation type="submission" date="2017-09" db="EMBL/GenBank/DDBJ databases">
        <title>Depth-based differentiation of microbial function through sediment-hosted aquifers and enrichment of novel symbionts in the deep terrestrial subsurface.</title>
        <authorList>
            <person name="Probst A.J."/>
            <person name="Ladd B."/>
            <person name="Jarett J.K."/>
            <person name="Geller-Mcgrath D.E."/>
            <person name="Sieber C.M.K."/>
            <person name="Emerson J.B."/>
            <person name="Anantharaman K."/>
            <person name="Thomas B.C."/>
            <person name="Malmstrom R."/>
            <person name="Stieglmeier M."/>
            <person name="Klingl A."/>
            <person name="Woyke T."/>
            <person name="Ryan C.M."/>
            <person name="Banfield J.F."/>
        </authorList>
    </citation>
    <scope>NUCLEOTIDE SEQUENCE [LARGE SCALE GENOMIC DNA]</scope>
</reference>